<evidence type="ECO:0000259" key="19">
    <source>
        <dbReference type="SMART" id="SM00458"/>
    </source>
</evidence>
<feature type="domain" description="Ricin B lectin" evidence="19">
    <location>
        <begin position="666"/>
        <end position="787"/>
    </location>
</feature>
<comment type="catalytic activity">
    <reaction evidence="17">
        <text>L-seryl-[protein] + UDP-N-acetyl-alpha-D-galactosamine = a 3-O-[N-acetyl-alpha-D-galactosaminyl]-L-seryl-[protein] + UDP + H(+)</text>
        <dbReference type="Rhea" id="RHEA:23956"/>
        <dbReference type="Rhea" id="RHEA-COMP:9863"/>
        <dbReference type="Rhea" id="RHEA-COMP:12788"/>
        <dbReference type="ChEBI" id="CHEBI:15378"/>
        <dbReference type="ChEBI" id="CHEBI:29999"/>
        <dbReference type="ChEBI" id="CHEBI:53604"/>
        <dbReference type="ChEBI" id="CHEBI:58223"/>
        <dbReference type="ChEBI" id="CHEBI:67138"/>
        <dbReference type="EC" id="2.4.1.41"/>
    </reaction>
</comment>
<evidence type="ECO:0000256" key="9">
    <source>
        <dbReference type="ARBA" id="ARBA00022734"/>
    </source>
</evidence>
<evidence type="ECO:0000256" key="7">
    <source>
        <dbReference type="ARBA" id="ARBA00022692"/>
    </source>
</evidence>
<reference evidence="20 21" key="1">
    <citation type="submission" date="2016-03" db="EMBL/GenBank/DDBJ databases">
        <title>Cyphomyrmex costatus WGS genome.</title>
        <authorList>
            <person name="Nygaard S."/>
            <person name="Hu H."/>
            <person name="Boomsma J."/>
            <person name="Zhang G."/>
        </authorList>
    </citation>
    <scope>NUCLEOTIDE SEQUENCE [LARGE SCALE GENOMIC DNA]</scope>
    <source>
        <strain evidence="20">MS0001</strain>
        <tissue evidence="20">Whole body</tissue>
    </source>
</reference>
<comment type="similarity">
    <text evidence="4 18">Belongs to the glycosyltransferase 2 family. GalNAc-T subfamily.</text>
</comment>
<comment type="subcellular location">
    <subcellularLocation>
        <location evidence="2 18">Golgi apparatus membrane</location>
        <topology evidence="2 18">Single-pass type II membrane protein</topology>
    </subcellularLocation>
</comment>
<dbReference type="PROSITE" id="PS50231">
    <property type="entry name" value="RICIN_B_LECTIN"/>
    <property type="match status" value="1"/>
</dbReference>
<evidence type="ECO:0000256" key="13">
    <source>
        <dbReference type="ARBA" id="ARBA00023136"/>
    </source>
</evidence>
<evidence type="ECO:0000256" key="14">
    <source>
        <dbReference type="ARBA" id="ARBA00023157"/>
    </source>
</evidence>
<organism evidence="20 21">
    <name type="scientific">Cyphomyrmex costatus</name>
    <dbReference type="NCBI Taxonomy" id="456900"/>
    <lineage>
        <taxon>Eukaryota</taxon>
        <taxon>Metazoa</taxon>
        <taxon>Ecdysozoa</taxon>
        <taxon>Arthropoda</taxon>
        <taxon>Hexapoda</taxon>
        <taxon>Insecta</taxon>
        <taxon>Pterygota</taxon>
        <taxon>Neoptera</taxon>
        <taxon>Endopterygota</taxon>
        <taxon>Hymenoptera</taxon>
        <taxon>Apocrita</taxon>
        <taxon>Aculeata</taxon>
        <taxon>Formicoidea</taxon>
        <taxon>Formicidae</taxon>
        <taxon>Myrmicinae</taxon>
        <taxon>Cyphomyrmex</taxon>
    </lineage>
</organism>
<keyword evidence="10" id="KW-0735">Signal-anchor</keyword>
<dbReference type="PANTHER" id="PTHR11675">
    <property type="entry name" value="N-ACETYLGALACTOSAMINYLTRANSFERASE"/>
    <property type="match status" value="1"/>
</dbReference>
<evidence type="ECO:0000256" key="2">
    <source>
        <dbReference type="ARBA" id="ARBA00004323"/>
    </source>
</evidence>
<keyword evidence="13" id="KW-0472">Membrane</keyword>
<dbReference type="CDD" id="cd02510">
    <property type="entry name" value="pp-GalNAc-T"/>
    <property type="match status" value="1"/>
</dbReference>
<dbReference type="PANTHER" id="PTHR11675:SF119">
    <property type="entry name" value="POLYPEPTIDE N-ACETYLGALACTOSAMINYLTRANSFERASE 2"/>
    <property type="match status" value="1"/>
</dbReference>
<dbReference type="Pfam" id="PF00535">
    <property type="entry name" value="Glycos_transf_2"/>
    <property type="match status" value="1"/>
</dbReference>
<keyword evidence="8" id="KW-0479">Metal-binding</keyword>
<dbReference type="Gene3D" id="2.80.10.50">
    <property type="match status" value="1"/>
</dbReference>
<evidence type="ECO:0000256" key="6">
    <source>
        <dbReference type="ARBA" id="ARBA00022679"/>
    </source>
</evidence>
<evidence type="ECO:0000256" key="18">
    <source>
        <dbReference type="RuleBase" id="RU361242"/>
    </source>
</evidence>
<keyword evidence="14 18" id="KW-1015">Disulfide bond</keyword>
<dbReference type="SUPFAM" id="SSF50370">
    <property type="entry name" value="Ricin B-like lectins"/>
    <property type="match status" value="1"/>
</dbReference>
<dbReference type="SUPFAM" id="SSF53448">
    <property type="entry name" value="Nucleotide-diphospho-sugar transferases"/>
    <property type="match status" value="1"/>
</dbReference>
<evidence type="ECO:0000256" key="5">
    <source>
        <dbReference type="ARBA" id="ARBA00022676"/>
    </source>
</evidence>
<keyword evidence="6 18" id="KW-0808">Transferase</keyword>
<dbReference type="UniPathway" id="UPA00378"/>
<dbReference type="GO" id="GO:0030246">
    <property type="term" value="F:carbohydrate binding"/>
    <property type="evidence" value="ECO:0007669"/>
    <property type="project" value="UniProtKB-KW"/>
</dbReference>
<comment type="catalytic activity">
    <reaction evidence="16">
        <text>L-threonyl-[protein] + UDP-N-acetyl-alpha-D-galactosamine = a 3-O-[N-acetyl-alpha-D-galactosaminyl]-L-threonyl-[protein] + UDP + H(+)</text>
        <dbReference type="Rhea" id="RHEA:52424"/>
        <dbReference type="Rhea" id="RHEA-COMP:11060"/>
        <dbReference type="Rhea" id="RHEA-COMP:11689"/>
        <dbReference type="ChEBI" id="CHEBI:15378"/>
        <dbReference type="ChEBI" id="CHEBI:30013"/>
        <dbReference type="ChEBI" id="CHEBI:58223"/>
        <dbReference type="ChEBI" id="CHEBI:67138"/>
        <dbReference type="ChEBI" id="CHEBI:87075"/>
        <dbReference type="EC" id="2.4.1.41"/>
    </reaction>
</comment>
<keyword evidence="11" id="KW-1133">Transmembrane helix</keyword>
<gene>
    <name evidence="20" type="ORF">ALC62_08681</name>
</gene>
<evidence type="ECO:0000256" key="10">
    <source>
        <dbReference type="ARBA" id="ARBA00022968"/>
    </source>
</evidence>
<dbReference type="InterPro" id="IPR000772">
    <property type="entry name" value="Ricin_B_lectin"/>
</dbReference>
<evidence type="ECO:0000256" key="3">
    <source>
        <dbReference type="ARBA" id="ARBA00004922"/>
    </source>
</evidence>
<dbReference type="InterPro" id="IPR045885">
    <property type="entry name" value="GalNAc-T"/>
</dbReference>
<evidence type="ECO:0000256" key="1">
    <source>
        <dbReference type="ARBA" id="ARBA00001936"/>
    </source>
</evidence>
<dbReference type="InterPro" id="IPR035992">
    <property type="entry name" value="Ricin_B-like_lectins"/>
</dbReference>
<dbReference type="GO" id="GO:0006493">
    <property type="term" value="P:protein O-linked glycosylation"/>
    <property type="evidence" value="ECO:0007669"/>
    <property type="project" value="TreeGrafter"/>
</dbReference>
<dbReference type="InterPro" id="IPR001173">
    <property type="entry name" value="Glyco_trans_2-like"/>
</dbReference>
<evidence type="ECO:0000256" key="17">
    <source>
        <dbReference type="ARBA" id="ARBA00052209"/>
    </source>
</evidence>
<evidence type="ECO:0000256" key="11">
    <source>
        <dbReference type="ARBA" id="ARBA00022989"/>
    </source>
</evidence>
<evidence type="ECO:0000256" key="12">
    <source>
        <dbReference type="ARBA" id="ARBA00023034"/>
    </source>
</evidence>
<keyword evidence="12 18" id="KW-0333">Golgi apparatus</keyword>
<dbReference type="SMART" id="SM00458">
    <property type="entry name" value="RICIN"/>
    <property type="match status" value="1"/>
</dbReference>
<dbReference type="EC" id="2.4.1.-" evidence="18"/>
<dbReference type="STRING" id="456900.A0A195CIK7"/>
<dbReference type="FunFam" id="2.80.10.50:FF:000065">
    <property type="entry name" value="Polypeptide N-acetylgalactosaminyltransferase"/>
    <property type="match status" value="1"/>
</dbReference>
<evidence type="ECO:0000256" key="16">
    <source>
        <dbReference type="ARBA" id="ARBA00050905"/>
    </source>
</evidence>
<evidence type="ECO:0000256" key="15">
    <source>
        <dbReference type="ARBA" id="ARBA00023211"/>
    </source>
</evidence>
<dbReference type="InterPro" id="IPR029044">
    <property type="entry name" value="Nucleotide-diphossugar_trans"/>
</dbReference>
<comment type="cofactor">
    <cofactor evidence="1 18">
        <name>Mn(2+)</name>
        <dbReference type="ChEBI" id="CHEBI:29035"/>
    </cofactor>
</comment>
<dbReference type="Gene3D" id="3.90.550.10">
    <property type="entry name" value="Spore Coat Polysaccharide Biosynthesis Protein SpsA, Chain A"/>
    <property type="match status" value="1"/>
</dbReference>
<dbReference type="FunFam" id="3.90.550.10:FF:000026">
    <property type="entry name" value="Polypeptide N-acetylgalactosaminyltransferase"/>
    <property type="match status" value="1"/>
</dbReference>
<keyword evidence="7" id="KW-0812">Transmembrane</keyword>
<dbReference type="CDD" id="cd23434">
    <property type="entry name" value="beta-trefoil_Ricin_GALNT2"/>
    <property type="match status" value="1"/>
</dbReference>
<comment type="pathway">
    <text evidence="3 18">Protein modification; protein glycosylation.</text>
</comment>
<keyword evidence="9 18" id="KW-0430">Lectin</keyword>
<keyword evidence="5 18" id="KW-0328">Glycosyltransferase</keyword>
<sequence length="791" mass="88977">MHVGVQLACRQIPGCLSQFQVSSNRRPACCTQPYTRTFDVCLLITIARVDPKARREPPLADVRLKAATRRYRNVPRLGLKANQGESQRTPILGESSRFCLLIPIKLRTYGNAKSIDVVLVVNPGCHFASRPIDNLGQPRMLISHEIALFHTIIALMTGIPAHERSNHSVTTSNYYLTLLISLSFLSLTIVGAEKNSFYAAAGKKSPNFVSYLSLTWLCLKKNSPFLKGSRPRVSKRDSTIPLQTHTALTNENRALRLKEPASLALSASGNSGGYMDPDGTAIVMSSELLPAPTPDPRVTWNYFDEQGYVSRGGLRAGEDPYARNKFNQEASDGLPSNRDIPDTRSAMCRMKQWRQDLPPTSVIITFHNEARSTLLRTVVSVLNRSPEHLIKEIILVDDFSDHPEDGEELSRIHKVRVIRNEKREGLMRSRVRGADAATANVLTFLDSHCECNADWLEPLLERVAEDPTRVVCPVIDVISMDTFQYIGASADLRGGFDWSLVFKWEYLSQTERQARQKDPTQAIRTPMIAGGLFVINKAYFEKLGKYDTQMDVWGGENLEISFRVWQCGGSLEIIPCSRVGHVFRKRHPYSFPGGSGNVFARNTRRAAEVWMDDYKQFYYNAVPLARNIPYGNIQDRMELKRRLHCKPFSWYLKNVYPELVIPTSEGGPGGSLKQGTACLDSMGHLLDGNVGLYPCHDTGGNQEWGLTKDGLIKHHDLCLTLPVYAKGTTLLMQICDGSENQKWRHLEGGLIRHTRIPVCVDSRYHAQRGITAEKCDSNAETQRWHLYNHNH</sequence>
<evidence type="ECO:0000256" key="8">
    <source>
        <dbReference type="ARBA" id="ARBA00022723"/>
    </source>
</evidence>
<dbReference type="EMBL" id="KQ977696">
    <property type="protein sequence ID" value="KYN00571.1"/>
    <property type="molecule type" value="Genomic_DNA"/>
</dbReference>
<accession>A0A195CIK7</accession>
<evidence type="ECO:0000313" key="20">
    <source>
        <dbReference type="EMBL" id="KYN00571.1"/>
    </source>
</evidence>
<evidence type="ECO:0000313" key="21">
    <source>
        <dbReference type="Proteomes" id="UP000078542"/>
    </source>
</evidence>
<dbReference type="GO" id="GO:0000139">
    <property type="term" value="C:Golgi membrane"/>
    <property type="evidence" value="ECO:0007669"/>
    <property type="project" value="UniProtKB-SubCell"/>
</dbReference>
<dbReference type="GO" id="GO:0004653">
    <property type="term" value="F:polypeptide N-acetylgalactosaminyltransferase activity"/>
    <property type="evidence" value="ECO:0007669"/>
    <property type="project" value="UniProtKB-EC"/>
</dbReference>
<dbReference type="Pfam" id="PF00652">
    <property type="entry name" value="Ricin_B_lectin"/>
    <property type="match status" value="1"/>
</dbReference>
<protein>
    <recommendedName>
        <fullName evidence="18">Polypeptide N-acetylgalactosaminyltransferase</fullName>
        <ecNumber evidence="18">2.4.1.-</ecNumber>
    </recommendedName>
    <alternativeName>
        <fullName evidence="18">Protein-UDP acetylgalactosaminyltransferase</fullName>
    </alternativeName>
</protein>
<proteinExistence type="inferred from homology"/>
<evidence type="ECO:0000256" key="4">
    <source>
        <dbReference type="ARBA" id="ARBA00005680"/>
    </source>
</evidence>
<dbReference type="GO" id="GO:0046872">
    <property type="term" value="F:metal ion binding"/>
    <property type="evidence" value="ECO:0007669"/>
    <property type="project" value="UniProtKB-KW"/>
</dbReference>
<keyword evidence="21" id="KW-1185">Reference proteome</keyword>
<dbReference type="AlphaFoldDB" id="A0A195CIK7"/>
<dbReference type="Proteomes" id="UP000078542">
    <property type="component" value="Unassembled WGS sequence"/>
</dbReference>
<keyword evidence="15 18" id="KW-0464">Manganese</keyword>
<name>A0A195CIK7_9HYME</name>